<dbReference type="RefSeq" id="WP_045711789.1">
    <property type="nucleotide sequence ID" value="NZ_CP163445.1"/>
</dbReference>
<evidence type="ECO:0000259" key="3">
    <source>
        <dbReference type="PROSITE" id="PS51462"/>
    </source>
</evidence>
<dbReference type="Gene3D" id="3.90.79.10">
    <property type="entry name" value="Nucleoside Triphosphate Pyrophosphohydrolase"/>
    <property type="match status" value="1"/>
</dbReference>
<dbReference type="GO" id="GO:0016787">
    <property type="term" value="F:hydrolase activity"/>
    <property type="evidence" value="ECO:0007669"/>
    <property type="project" value="UniProtKB-KW"/>
</dbReference>
<accession>A0AB39TFE0</accession>
<dbReference type="CDD" id="cd18873">
    <property type="entry name" value="NUDIX_NadM_like"/>
    <property type="match status" value="1"/>
</dbReference>
<evidence type="ECO:0000313" key="4">
    <source>
        <dbReference type="EMBL" id="XDQ77752.1"/>
    </source>
</evidence>
<feature type="region of interest" description="Disordered" evidence="2">
    <location>
        <begin position="173"/>
        <end position="199"/>
    </location>
</feature>
<gene>
    <name evidence="4" type="ORF">AB2U05_04280</name>
</gene>
<dbReference type="EMBL" id="CP163445">
    <property type="protein sequence ID" value="XDQ77752.1"/>
    <property type="molecule type" value="Genomic_DNA"/>
</dbReference>
<keyword evidence="1" id="KW-0378">Hydrolase</keyword>
<organism evidence="4">
    <name type="scientific">Streptomyces sp. Y1</name>
    <dbReference type="NCBI Taxonomy" id="3238634"/>
    <lineage>
        <taxon>Bacteria</taxon>
        <taxon>Bacillati</taxon>
        <taxon>Actinomycetota</taxon>
        <taxon>Actinomycetes</taxon>
        <taxon>Kitasatosporales</taxon>
        <taxon>Streptomycetaceae</taxon>
        <taxon>Streptomyces</taxon>
    </lineage>
</organism>
<dbReference type="InterPro" id="IPR036390">
    <property type="entry name" value="WH_DNA-bd_sf"/>
</dbReference>
<reference evidence="4" key="1">
    <citation type="submission" date="2024-07" db="EMBL/GenBank/DDBJ databases">
        <authorList>
            <person name="Yu S.T."/>
        </authorList>
    </citation>
    <scope>NUCLEOTIDE SEQUENCE</scope>
    <source>
        <strain evidence="4">Y1</strain>
    </source>
</reference>
<evidence type="ECO:0000256" key="1">
    <source>
        <dbReference type="ARBA" id="ARBA00022801"/>
    </source>
</evidence>
<dbReference type="InterPro" id="IPR054105">
    <property type="entry name" value="WHD_NrtR"/>
</dbReference>
<protein>
    <submittedName>
        <fullName evidence="4">NUDIX domain-containing protein</fullName>
    </submittedName>
</protein>
<feature type="domain" description="Nudix hydrolase" evidence="3">
    <location>
        <begin position="39"/>
        <end position="181"/>
    </location>
</feature>
<sequence>MTADDDTTAAPVGEPASRPAAPPDEQQWLAAYDPRAYTPIAVTVDVVALTMRRGSLHVLLVERGAPPYQGCWALPGGFLRAGEEGLHEAAARELAEETGLQGASETEAALCRLHLEQLGTYGAPDRDPRMHVVSVAYLAFAPDLPDPQAGTDAAAAAWHPVADLDLPTRPSCRPRAAVGPADSHGGGVGGPSGPGPAARQPIRLAFDHARILADGLDRVRAKLEYSPLATAFLPHDFTIPDLRAVYEAVWDEKLHPGNFHRKVLSVPGFVEGTGATTQRTGTRGGPRARTYHAGDASLLHPALLRPTRDCGPDADGPDAVGRPDTGPDSG</sequence>
<feature type="region of interest" description="Disordered" evidence="2">
    <location>
        <begin position="304"/>
        <end position="330"/>
    </location>
</feature>
<dbReference type="PANTHER" id="PTHR43736">
    <property type="entry name" value="ADP-RIBOSE PYROPHOSPHATASE"/>
    <property type="match status" value="1"/>
</dbReference>
<dbReference type="Gene3D" id="1.10.10.10">
    <property type="entry name" value="Winged helix-like DNA-binding domain superfamily/Winged helix DNA-binding domain"/>
    <property type="match status" value="1"/>
</dbReference>
<dbReference type="InterPro" id="IPR000086">
    <property type="entry name" value="NUDIX_hydrolase_dom"/>
</dbReference>
<feature type="region of interest" description="Disordered" evidence="2">
    <location>
        <begin position="1"/>
        <end position="25"/>
    </location>
</feature>
<dbReference type="SUPFAM" id="SSF46785">
    <property type="entry name" value="Winged helix' DNA-binding domain"/>
    <property type="match status" value="1"/>
</dbReference>
<dbReference type="InterPro" id="IPR015797">
    <property type="entry name" value="NUDIX_hydrolase-like_dom_sf"/>
</dbReference>
<dbReference type="InterPro" id="IPR020476">
    <property type="entry name" value="Nudix_hydrolase"/>
</dbReference>
<dbReference type="SUPFAM" id="SSF55811">
    <property type="entry name" value="Nudix"/>
    <property type="match status" value="1"/>
</dbReference>
<dbReference type="PRINTS" id="PR00502">
    <property type="entry name" value="NUDIXFAMILY"/>
</dbReference>
<proteinExistence type="predicted"/>
<dbReference type="Pfam" id="PF21906">
    <property type="entry name" value="WHD_NrtR"/>
    <property type="match status" value="1"/>
</dbReference>
<dbReference type="PROSITE" id="PS51462">
    <property type="entry name" value="NUDIX"/>
    <property type="match status" value="1"/>
</dbReference>
<dbReference type="Pfam" id="PF00293">
    <property type="entry name" value="NUDIX"/>
    <property type="match status" value="1"/>
</dbReference>
<dbReference type="PANTHER" id="PTHR43736:SF4">
    <property type="entry name" value="SLR1690 PROTEIN"/>
    <property type="match status" value="1"/>
</dbReference>
<name>A0AB39TFE0_9ACTN</name>
<dbReference type="AlphaFoldDB" id="A0AB39TFE0"/>
<evidence type="ECO:0000256" key="2">
    <source>
        <dbReference type="SAM" id="MobiDB-lite"/>
    </source>
</evidence>
<dbReference type="InterPro" id="IPR036388">
    <property type="entry name" value="WH-like_DNA-bd_sf"/>
</dbReference>